<dbReference type="PANTHER" id="PTHR30146:SF24">
    <property type="entry name" value="XYLOSE OPERON REGULATORY PROTEIN"/>
    <property type="match status" value="1"/>
</dbReference>
<keyword evidence="3" id="KW-0804">Transcription</keyword>
<dbReference type="STRING" id="1469948.GCA_000732725_02827"/>
<dbReference type="InterPro" id="IPR028082">
    <property type="entry name" value="Peripla_BP_I"/>
</dbReference>
<dbReference type="CDD" id="cd01392">
    <property type="entry name" value="HTH_LacI"/>
    <property type="match status" value="1"/>
</dbReference>
<dbReference type="OrthoDB" id="9775106at2"/>
<dbReference type="PROSITE" id="PS00356">
    <property type="entry name" value="HTH_LACI_1"/>
    <property type="match status" value="1"/>
</dbReference>
<dbReference type="AlphaFoldDB" id="A0A4R1QW25"/>
<dbReference type="Pfam" id="PF13377">
    <property type="entry name" value="Peripla_BP_3"/>
    <property type="match status" value="1"/>
</dbReference>
<dbReference type="PANTHER" id="PTHR30146">
    <property type="entry name" value="LACI-RELATED TRANSCRIPTIONAL REPRESSOR"/>
    <property type="match status" value="1"/>
</dbReference>
<proteinExistence type="predicted"/>
<accession>A0A4R1QW25</accession>
<protein>
    <submittedName>
        <fullName evidence="5">LacI family transcriptional regulator</fullName>
    </submittedName>
</protein>
<dbReference type="InterPro" id="IPR046335">
    <property type="entry name" value="LacI/GalR-like_sensor"/>
</dbReference>
<keyword evidence="2" id="KW-0238">DNA-binding</keyword>
<dbReference type="CDD" id="cd06267">
    <property type="entry name" value="PBP1_LacI_sugar_binding-like"/>
    <property type="match status" value="1"/>
</dbReference>
<dbReference type="InterPro" id="IPR000843">
    <property type="entry name" value="HTH_LacI"/>
</dbReference>
<gene>
    <name evidence="5" type="ORF">EDD76_11057</name>
</gene>
<evidence type="ECO:0000256" key="3">
    <source>
        <dbReference type="ARBA" id="ARBA00023163"/>
    </source>
</evidence>
<dbReference type="Proteomes" id="UP000295718">
    <property type="component" value="Unassembled WGS sequence"/>
</dbReference>
<dbReference type="Gene3D" id="1.10.260.40">
    <property type="entry name" value="lambda repressor-like DNA-binding domains"/>
    <property type="match status" value="1"/>
</dbReference>
<feature type="domain" description="HTH lacI-type" evidence="4">
    <location>
        <begin position="2"/>
        <end position="57"/>
    </location>
</feature>
<dbReference type="EMBL" id="SLUO01000010">
    <property type="protein sequence ID" value="TCL56885.1"/>
    <property type="molecule type" value="Genomic_DNA"/>
</dbReference>
<dbReference type="Pfam" id="PF00356">
    <property type="entry name" value="LacI"/>
    <property type="match status" value="1"/>
</dbReference>
<evidence type="ECO:0000313" key="5">
    <source>
        <dbReference type="EMBL" id="TCL56885.1"/>
    </source>
</evidence>
<comment type="caution">
    <text evidence="5">The sequence shown here is derived from an EMBL/GenBank/DDBJ whole genome shotgun (WGS) entry which is preliminary data.</text>
</comment>
<dbReference type="SMART" id="SM00354">
    <property type="entry name" value="HTH_LACI"/>
    <property type="match status" value="1"/>
</dbReference>
<organism evidence="5 6">
    <name type="scientific">Kineothrix alysoides</name>
    <dbReference type="NCBI Taxonomy" id="1469948"/>
    <lineage>
        <taxon>Bacteria</taxon>
        <taxon>Bacillati</taxon>
        <taxon>Bacillota</taxon>
        <taxon>Clostridia</taxon>
        <taxon>Lachnospirales</taxon>
        <taxon>Lachnospiraceae</taxon>
        <taxon>Kineothrix</taxon>
    </lineage>
</organism>
<dbReference type="PROSITE" id="PS50932">
    <property type="entry name" value="HTH_LACI_2"/>
    <property type="match status" value="1"/>
</dbReference>
<sequence>MATIRDIARVTGVSCTTVSNVIHGKDNRVSADTIEKINTAIKELGYIPNMSARSLVSNSSKVIGFVNHVITRKDSNFMEDPFHSASIGAIEQALRENGYYLMLRTIETSEELLAFLRNWNVDGLFFTGIFKDHFFDVLSNLHIPIVLIDSYTNQSSLCNVGLEDFKGSYNITKYLTGRGHRRIAFASPDIKDGGVLQERFLGYKAALTEANIPFDKSLVFVQEMDVASCRLVSEDICRHPDITAVVATADVMAAGIMTGLRERGKRIPDDISVVGFDDISLCQMVTPPLTTVHQDINLKGRLAVNMMLQLLEGNEAEEDHLILPTSLVERESVRSLLT</sequence>
<keyword evidence="1" id="KW-0805">Transcription regulation</keyword>
<name>A0A4R1QW25_9FIRM</name>
<reference evidence="5 6" key="1">
    <citation type="submission" date="2019-03" db="EMBL/GenBank/DDBJ databases">
        <title>Genomic Encyclopedia of Type Strains, Phase IV (KMG-IV): sequencing the most valuable type-strain genomes for metagenomic binning, comparative biology and taxonomic classification.</title>
        <authorList>
            <person name="Goeker M."/>
        </authorList>
    </citation>
    <scope>NUCLEOTIDE SEQUENCE [LARGE SCALE GENOMIC DNA]</scope>
    <source>
        <strain evidence="5 6">DSM 100556</strain>
    </source>
</reference>
<dbReference type="Gene3D" id="3.40.50.2300">
    <property type="match status" value="2"/>
</dbReference>
<evidence type="ECO:0000259" key="4">
    <source>
        <dbReference type="PROSITE" id="PS50932"/>
    </source>
</evidence>
<dbReference type="SUPFAM" id="SSF53822">
    <property type="entry name" value="Periplasmic binding protein-like I"/>
    <property type="match status" value="1"/>
</dbReference>
<dbReference type="GO" id="GO:0000976">
    <property type="term" value="F:transcription cis-regulatory region binding"/>
    <property type="evidence" value="ECO:0007669"/>
    <property type="project" value="TreeGrafter"/>
</dbReference>
<dbReference type="SUPFAM" id="SSF47413">
    <property type="entry name" value="lambda repressor-like DNA-binding domains"/>
    <property type="match status" value="1"/>
</dbReference>
<dbReference type="GO" id="GO:0003700">
    <property type="term" value="F:DNA-binding transcription factor activity"/>
    <property type="evidence" value="ECO:0007669"/>
    <property type="project" value="TreeGrafter"/>
</dbReference>
<dbReference type="RefSeq" id="WP_031391492.1">
    <property type="nucleotide sequence ID" value="NZ_JPNB01000002.1"/>
</dbReference>
<keyword evidence="6" id="KW-1185">Reference proteome</keyword>
<evidence type="ECO:0000256" key="1">
    <source>
        <dbReference type="ARBA" id="ARBA00023015"/>
    </source>
</evidence>
<evidence type="ECO:0000256" key="2">
    <source>
        <dbReference type="ARBA" id="ARBA00023125"/>
    </source>
</evidence>
<evidence type="ECO:0000313" key="6">
    <source>
        <dbReference type="Proteomes" id="UP000295718"/>
    </source>
</evidence>
<dbReference type="InterPro" id="IPR010982">
    <property type="entry name" value="Lambda_DNA-bd_dom_sf"/>
</dbReference>